<dbReference type="CDD" id="cd07067">
    <property type="entry name" value="HP_PGM_like"/>
    <property type="match status" value="1"/>
</dbReference>
<dbReference type="PANTHER" id="PTHR48100:SF62">
    <property type="entry name" value="GLUCOSYL-3-PHOSPHOGLYCERATE PHOSPHATASE"/>
    <property type="match status" value="1"/>
</dbReference>
<organism evidence="3 4">
    <name type="scientific">Gordonia otitidis (strain DSM 44809 / CCUG 52243 / JCM 12355 / NBRC 100426 / IFM 10032)</name>
    <dbReference type="NCBI Taxonomy" id="1108044"/>
    <lineage>
        <taxon>Bacteria</taxon>
        <taxon>Bacillati</taxon>
        <taxon>Actinomycetota</taxon>
        <taxon>Actinomycetes</taxon>
        <taxon>Mycobacteriales</taxon>
        <taxon>Gordoniaceae</taxon>
        <taxon>Gordonia</taxon>
    </lineage>
</organism>
<dbReference type="EMBL" id="BAFB01000065">
    <property type="protein sequence ID" value="GAB33473.1"/>
    <property type="molecule type" value="Genomic_DNA"/>
</dbReference>
<dbReference type="GO" id="GO:0005737">
    <property type="term" value="C:cytoplasm"/>
    <property type="evidence" value="ECO:0007669"/>
    <property type="project" value="TreeGrafter"/>
</dbReference>
<dbReference type="SMART" id="SM00855">
    <property type="entry name" value="PGAM"/>
    <property type="match status" value="1"/>
</dbReference>
<gene>
    <name evidence="3" type="ORF">GOOTI_065_00780</name>
</gene>
<dbReference type="InterPro" id="IPR013078">
    <property type="entry name" value="His_Pase_superF_clade-1"/>
</dbReference>
<protein>
    <submittedName>
        <fullName evidence="3">Phosphatase</fullName>
    </submittedName>
</protein>
<comment type="caution">
    <text evidence="3">The sequence shown here is derived from an EMBL/GenBank/DDBJ whole genome shotgun (WGS) entry which is preliminary data.</text>
</comment>
<dbReference type="InterPro" id="IPR029033">
    <property type="entry name" value="His_PPase_superfam"/>
</dbReference>
<dbReference type="GO" id="GO:0016791">
    <property type="term" value="F:phosphatase activity"/>
    <property type="evidence" value="ECO:0007669"/>
    <property type="project" value="TreeGrafter"/>
</dbReference>
<dbReference type="SUPFAM" id="SSF53254">
    <property type="entry name" value="Phosphoglycerate mutase-like"/>
    <property type="match status" value="1"/>
</dbReference>
<dbReference type="AlphaFoldDB" id="H5TJ15"/>
<feature type="binding site" evidence="1">
    <location>
        <position position="86"/>
    </location>
    <ligand>
        <name>substrate</name>
    </ligand>
</feature>
<evidence type="ECO:0000313" key="3">
    <source>
        <dbReference type="EMBL" id="GAB33473.1"/>
    </source>
</evidence>
<evidence type="ECO:0000256" key="1">
    <source>
        <dbReference type="PIRSR" id="PIRSR613078-2"/>
    </source>
</evidence>
<proteinExistence type="predicted"/>
<dbReference type="Gene3D" id="3.40.50.1240">
    <property type="entry name" value="Phosphoglycerate mutase-like"/>
    <property type="match status" value="1"/>
</dbReference>
<dbReference type="InterPro" id="IPR050275">
    <property type="entry name" value="PGM_Phosphatase"/>
</dbReference>
<dbReference type="PANTHER" id="PTHR48100">
    <property type="entry name" value="BROAD-SPECIFICITY PHOSPHATASE YOR283W-RELATED"/>
    <property type="match status" value="1"/>
</dbReference>
<evidence type="ECO:0000313" key="4">
    <source>
        <dbReference type="Proteomes" id="UP000005038"/>
    </source>
</evidence>
<keyword evidence="4" id="KW-1185">Reference proteome</keyword>
<reference evidence="3" key="1">
    <citation type="submission" date="2012-02" db="EMBL/GenBank/DDBJ databases">
        <title>Whole genome shotgun sequence of Gordonia otitidis NBRC 100426.</title>
        <authorList>
            <person name="Yoshida I."/>
            <person name="Hosoyama A."/>
            <person name="Tsuchikane K."/>
            <person name="Katsumata H."/>
            <person name="Yamazaki S."/>
            <person name="Fujita N."/>
        </authorList>
    </citation>
    <scope>NUCLEOTIDE SEQUENCE [LARGE SCALE GENOMIC DNA]</scope>
    <source>
        <strain evidence="3">NBRC 100426</strain>
    </source>
</reference>
<dbReference type="Proteomes" id="UP000005038">
    <property type="component" value="Unassembled WGS sequence"/>
</dbReference>
<evidence type="ECO:0000256" key="2">
    <source>
        <dbReference type="SAM" id="MobiDB-lite"/>
    </source>
</evidence>
<accession>H5TJ15</accession>
<dbReference type="STRING" id="1108044.GOOTI_065_00780"/>
<name>H5TJ15_GORO1</name>
<sequence>MTSVGQTRATTGAATPTAPSWQGQRTDPARVVLLRHGQTPLSVERRYSGRGNPRLTELGERQALGAASRIAAETGVAAVVSSPLERARQTAQAVVDRIGGEVTVEPGFIETDFGGWEGLTFSEAAARDPEIHARWLGDPDVPAPDGESFTQVAQRVIAAKDQLLQQYPGQTMIVVSHVTPIKTLLQHALTVGPELLFHLHLDLASVSVTEFYPDGGSVVRSVNETAHLG</sequence>
<dbReference type="Pfam" id="PF00300">
    <property type="entry name" value="His_Phos_1"/>
    <property type="match status" value="1"/>
</dbReference>
<feature type="compositionally biased region" description="Low complexity" evidence="2">
    <location>
        <begin position="9"/>
        <end position="19"/>
    </location>
</feature>
<feature type="region of interest" description="Disordered" evidence="2">
    <location>
        <begin position="1"/>
        <end position="26"/>
    </location>
</feature>
<dbReference type="RefSeq" id="WP_007237725.1">
    <property type="nucleotide sequence ID" value="NZ_BAFB01000065.1"/>
</dbReference>